<reference evidence="3" key="1">
    <citation type="journal article" date="2021" name="PeerJ">
        <title>Extensive microbial diversity within the chicken gut microbiome revealed by metagenomics and culture.</title>
        <authorList>
            <person name="Gilroy R."/>
            <person name="Ravi A."/>
            <person name="Getino M."/>
            <person name="Pursley I."/>
            <person name="Horton D.L."/>
            <person name="Alikhan N.F."/>
            <person name="Baker D."/>
            <person name="Gharbi K."/>
            <person name="Hall N."/>
            <person name="Watson M."/>
            <person name="Adriaenssens E.M."/>
            <person name="Foster-Nyarko E."/>
            <person name="Jarju S."/>
            <person name="Secka A."/>
            <person name="Antonio M."/>
            <person name="Oren A."/>
            <person name="Chaudhuri R.R."/>
            <person name="La Ragione R."/>
            <person name="Hildebrand F."/>
            <person name="Pallen M.J."/>
        </authorList>
    </citation>
    <scope>NUCLEOTIDE SEQUENCE</scope>
    <source>
        <strain evidence="3">CHK169-2315</strain>
    </source>
</reference>
<sequence length="315" mass="34500">MFGIASRGLKEGASVFLVLAKIIFPVTVIITILQYTPVLPFFIELIAPFMHVLGLSGEAAMPLVLGNALGLYAGIGAIISFDFTVKEVFIMAMMLSFSHNIFVESAVASRVGVSWWLVSLIRIVLAILSALIINLVWDGGAEIAQYGFLASSEVVLHSWGAIVLHGFKTALMAIVQISLIIFPLMIMMQFLRELGFLHKISKLFAPFTKMLGMKENTSFTLVAGMIVGLSMGAGVMIQAVKEDGVSKKDTILALIFLVSCHAVIEDTVVFIPLGIPVWPLLFIRFLTAVVLTVIVAVVWNRMEKTQKGRKLKYEH</sequence>
<keyword evidence="1" id="KW-0472">Membrane</keyword>
<feature type="transmembrane region" description="Helical" evidence="1">
    <location>
        <begin position="12"/>
        <end position="32"/>
    </location>
</feature>
<evidence type="ECO:0000313" key="4">
    <source>
        <dbReference type="Proteomes" id="UP000823937"/>
    </source>
</evidence>
<feature type="transmembrane region" description="Helical" evidence="1">
    <location>
        <begin position="63"/>
        <end position="83"/>
    </location>
</feature>
<feature type="domain" description="Nucleoside transporter/FeoB GTPase Gate" evidence="2">
    <location>
        <begin position="16"/>
        <end position="103"/>
    </location>
</feature>
<feature type="transmembrane region" description="Helical" evidence="1">
    <location>
        <begin position="171"/>
        <end position="191"/>
    </location>
</feature>
<accession>A0A9D1TJ97</accession>
<comment type="caution">
    <text evidence="3">The sequence shown here is derived from an EMBL/GenBank/DDBJ whole genome shotgun (WGS) entry which is preliminary data.</text>
</comment>
<dbReference type="Pfam" id="PF07670">
    <property type="entry name" value="Gate"/>
    <property type="match status" value="2"/>
</dbReference>
<organism evidence="3 4">
    <name type="scientific">Candidatus Pseudogracilibacillus intestinigallinarum</name>
    <dbReference type="NCBI Taxonomy" id="2838742"/>
    <lineage>
        <taxon>Bacteria</taxon>
        <taxon>Bacillati</taxon>
        <taxon>Bacillota</taxon>
        <taxon>Bacilli</taxon>
        <taxon>Bacillales</taxon>
        <taxon>Bacillaceae</taxon>
        <taxon>Pseudogracilibacillus</taxon>
    </lineage>
</organism>
<evidence type="ECO:0000259" key="2">
    <source>
        <dbReference type="Pfam" id="PF07670"/>
    </source>
</evidence>
<gene>
    <name evidence="3" type="ORF">H9895_02715</name>
</gene>
<proteinExistence type="predicted"/>
<feature type="transmembrane region" description="Helical" evidence="1">
    <location>
        <begin position="89"/>
        <end position="108"/>
    </location>
</feature>
<keyword evidence="1" id="KW-1133">Transmembrane helix</keyword>
<protein>
    <recommendedName>
        <fullName evidence="2">Nucleoside transporter/FeoB GTPase Gate domain-containing protein</fullName>
    </recommendedName>
</protein>
<evidence type="ECO:0000313" key="3">
    <source>
        <dbReference type="EMBL" id="HIV73975.1"/>
    </source>
</evidence>
<dbReference type="InterPro" id="IPR011642">
    <property type="entry name" value="Gate_dom"/>
</dbReference>
<dbReference type="Proteomes" id="UP000823937">
    <property type="component" value="Unassembled WGS sequence"/>
</dbReference>
<dbReference type="AlphaFoldDB" id="A0A9D1TJ97"/>
<reference evidence="3" key="2">
    <citation type="submission" date="2021-04" db="EMBL/GenBank/DDBJ databases">
        <authorList>
            <person name="Gilroy R."/>
        </authorList>
    </citation>
    <scope>NUCLEOTIDE SEQUENCE</scope>
    <source>
        <strain evidence="3">CHK169-2315</strain>
    </source>
</reference>
<feature type="transmembrane region" description="Helical" evidence="1">
    <location>
        <begin position="251"/>
        <end position="275"/>
    </location>
</feature>
<feature type="transmembrane region" description="Helical" evidence="1">
    <location>
        <begin position="219"/>
        <end position="239"/>
    </location>
</feature>
<feature type="transmembrane region" description="Helical" evidence="1">
    <location>
        <begin position="281"/>
        <end position="300"/>
    </location>
</feature>
<feature type="domain" description="Nucleoside transporter/FeoB GTPase Gate" evidence="2">
    <location>
        <begin position="175"/>
        <end position="264"/>
    </location>
</feature>
<evidence type="ECO:0000256" key="1">
    <source>
        <dbReference type="SAM" id="Phobius"/>
    </source>
</evidence>
<keyword evidence="1" id="KW-0812">Transmembrane</keyword>
<dbReference type="EMBL" id="DXHX01000039">
    <property type="protein sequence ID" value="HIV73975.1"/>
    <property type="molecule type" value="Genomic_DNA"/>
</dbReference>
<feature type="transmembrane region" description="Helical" evidence="1">
    <location>
        <begin position="115"/>
        <end position="137"/>
    </location>
</feature>
<name>A0A9D1TJ97_9BACI</name>